<dbReference type="OrthoDB" id="9766750at2"/>
<sequence>MLLGFGSACVAQINDQLQDWASDVATAYAEEFDSEDLTFLIEDLLAIARNPININTAGREELERIFFLTDLQVENILYKRYVNGQFLSIYELQAVEGLPLETLKMLEPLLVFGKGDNKYRPLRVWGDAFFRSEFQVERTAGFIQNQEGGRAYMGDRFKVYSRTEMNTNHGFSGGTIAEKDPGEPMFSDRIHGLDLMTGYLHYENSGNWLSEVGVGQYTASAGQGLVLQSGMPLRKSTMVTNIRNRKASFRPSLSASEASGFRGGYASFAFGDFEVTPFFSLKKRDGRIKNDSILTSLREDGMHRSLTEIEQRHNTEETALGLKTQWSGKWLQIDAGHLSYRLNRPLVPDQKPYNQFYFSGDKASNSWVSYLLSKNNLLFFGEVAMSGYSEIAFSNGVLWGAAPGFALAMAHRYIPKSYQAPLAGPMTQSSSFSGERGWYTGFKWELPDRWVLSSYFDYYRFEWLKFRVDAPSSGFDWLGNLEKEFRNEAILRIKVRHREKPLNHAEDMNENKVVKVVYDQLKLQYRQLIGDGWQFTTQGQWHFVKSDEQNENGKMLSQDIKWKNNKLSITGRFALFSASDYLARLYAYEPHVLYMFSVPAYSGKGARYLLLVNYRLLNNLHLWLRAARWQYSDRETIGSGNQLIDADKKTQLTFQMRVKF</sequence>
<evidence type="ECO:0008006" key="3">
    <source>
        <dbReference type="Google" id="ProtNLM"/>
    </source>
</evidence>
<reference evidence="1 2" key="1">
    <citation type="submission" date="2018-05" db="EMBL/GenBank/DDBJ databases">
        <title>Marinilabilia rubrum sp. nov., isolated from saltern sediment.</title>
        <authorList>
            <person name="Zhang R."/>
        </authorList>
    </citation>
    <scope>NUCLEOTIDE SEQUENCE [LARGE SCALE GENOMIC DNA]</scope>
    <source>
        <strain evidence="1 2">WTE16</strain>
    </source>
</reference>
<dbReference type="EMBL" id="QEWP01000001">
    <property type="protein sequence ID" value="PWE01451.1"/>
    <property type="molecule type" value="Genomic_DNA"/>
</dbReference>
<dbReference type="Proteomes" id="UP000244956">
    <property type="component" value="Unassembled WGS sequence"/>
</dbReference>
<gene>
    <name evidence="1" type="ORF">DDZ16_00425</name>
</gene>
<dbReference type="Pfam" id="PF12836">
    <property type="entry name" value="HHH_3"/>
    <property type="match status" value="1"/>
</dbReference>
<accession>A0A2U2BEG6</accession>
<organism evidence="1 2">
    <name type="scientific">Marinilabilia rubra</name>
    <dbReference type="NCBI Taxonomy" id="2162893"/>
    <lineage>
        <taxon>Bacteria</taxon>
        <taxon>Pseudomonadati</taxon>
        <taxon>Bacteroidota</taxon>
        <taxon>Bacteroidia</taxon>
        <taxon>Marinilabiliales</taxon>
        <taxon>Marinilabiliaceae</taxon>
        <taxon>Marinilabilia</taxon>
    </lineage>
</organism>
<comment type="caution">
    <text evidence="1">The sequence shown here is derived from an EMBL/GenBank/DDBJ whole genome shotgun (WGS) entry which is preliminary data.</text>
</comment>
<dbReference type="AlphaFoldDB" id="A0A2U2BEG6"/>
<evidence type="ECO:0000313" key="2">
    <source>
        <dbReference type="Proteomes" id="UP000244956"/>
    </source>
</evidence>
<proteinExistence type="predicted"/>
<dbReference type="SUPFAM" id="SSF47781">
    <property type="entry name" value="RuvA domain 2-like"/>
    <property type="match status" value="1"/>
</dbReference>
<dbReference type="InterPro" id="IPR010994">
    <property type="entry name" value="RuvA_2-like"/>
</dbReference>
<protein>
    <recommendedName>
        <fullName evidence="3">Helix-hairpin-helix domain-containing protein</fullName>
    </recommendedName>
</protein>
<keyword evidence="2" id="KW-1185">Reference proteome</keyword>
<name>A0A2U2BEG6_9BACT</name>
<evidence type="ECO:0000313" key="1">
    <source>
        <dbReference type="EMBL" id="PWE01451.1"/>
    </source>
</evidence>